<dbReference type="CDD" id="cd00118">
    <property type="entry name" value="LysM"/>
    <property type="match status" value="1"/>
</dbReference>
<feature type="region of interest" description="Disordered" evidence="1">
    <location>
        <begin position="465"/>
        <end position="549"/>
    </location>
</feature>
<evidence type="ECO:0000256" key="1">
    <source>
        <dbReference type="SAM" id="MobiDB-lite"/>
    </source>
</evidence>
<dbReference type="Gene3D" id="3.10.350.10">
    <property type="entry name" value="LysM domain"/>
    <property type="match status" value="1"/>
</dbReference>
<dbReference type="EMBL" id="CP010802">
    <property type="protein sequence ID" value="ALC15422.1"/>
    <property type="molecule type" value="Genomic_DNA"/>
</dbReference>
<dbReference type="Pfam" id="PF01584">
    <property type="entry name" value="CheW"/>
    <property type="match status" value="3"/>
</dbReference>
<evidence type="ECO:0000313" key="5">
    <source>
        <dbReference type="EMBL" id="ALC15422.1"/>
    </source>
</evidence>
<dbReference type="PANTHER" id="PTHR22617">
    <property type="entry name" value="CHEMOTAXIS SENSOR HISTIDINE KINASE-RELATED"/>
    <property type="match status" value="1"/>
</dbReference>
<dbReference type="OrthoDB" id="9800780at2"/>
<dbReference type="SUPFAM" id="SSF54106">
    <property type="entry name" value="LysM domain"/>
    <property type="match status" value="1"/>
</dbReference>
<sequence>MSRYWLVDMGEVRYAVGSAGELELRSAPPVSRPPLSPVEMAGFTVLDGRTLTLLDLAACIGLPPGVGPSQILLSGAPGEIALHFRGSCRPLQPAAAEILPLPPFLQSPVSADSLLVDGAVIPLLDFDRLLEAISAPDWELPRPALVSSPSGGVDFSGECRLFCAAGTLFAAPAGLFEGTVLSSAAITPVAATPPMVAGVVLHEGRPLTVIDLAAALHLPEESRGKGTILSARLDGALWGFLVAEDRGTIPVAHDALLPLPPLARRPAIAHALEHGGGLVPCLDLALLLGGEEEAEGEGEEEPAEGEMRGERTDRVLEFALLGSHYALPREEVVDVQPLPGYWPLPGMSPLLLGLTRRDGTLWPVIDLTVYFGCRQAITAQSQGIALTKGDFNAVIVAGEVFGERTIPRELQRELPFALPLPLVYGCYLQESAVLLVLNARSMALHFSSELAQDVRGTFLGLGDEAPKEAAPSAAGPFFTGMPTPVEAQDESVVTVPEAECQESEEGEVTEEGRDSGIRPLSPLEEETPPAALLPTPESDPPLLVPPLRPQELPELPELAARIPLPKRPAAEPAPPAAPPDSQGAKIPPPSALPGVDPVERPETPVIAPPTPFRPGLSSVEKSADAELPTAQVQNAAPPVQEAEKPPPRDEPSALPPLPPPVEVVLNEPVENVAGAVCPLPSPLGEEEPPSRGQAAGGRRFYLAAAAVVLFVAFALYWIIPVDGERARPGVSSPSARERLPSTALPAVVPDKAPYVAAEAPAAAVPMVEVAATDNPAAGVPGIETPVGEAPGAGNSAEARAVVAPLTEVPGVELAPPPFDPPLPGAMPAVEPYEVRPGDNLWTISRRYMGDPWAFRQLARENRIPEPDLIFPGQVIQLPAEAKRRRAAP</sequence>
<feature type="domain" description="LysM" evidence="4">
    <location>
        <begin position="830"/>
        <end position="877"/>
    </location>
</feature>
<keyword evidence="2" id="KW-1133">Transmembrane helix</keyword>
<dbReference type="InterPro" id="IPR039315">
    <property type="entry name" value="CheW"/>
</dbReference>
<dbReference type="Gene3D" id="2.40.50.180">
    <property type="entry name" value="CheA-289, Domain 4"/>
    <property type="match status" value="1"/>
</dbReference>
<name>A0A0M4D4D0_9BACT</name>
<dbReference type="KEGG" id="des:DSOUD_0634"/>
<reference evidence="5 6" key="1">
    <citation type="submission" date="2015-07" db="EMBL/GenBank/DDBJ databases">
        <title>Isolation and Genomic Characterization of a Novel Halophilic Metal-Reducing Deltaproteobacterium from the Deep Subsurface.</title>
        <authorList>
            <person name="Badalamenti J.P."/>
            <person name="Summers Z.M."/>
            <person name="Gralnick J.A."/>
            <person name="Bond D.R."/>
        </authorList>
    </citation>
    <scope>NUCLEOTIDE SEQUENCE [LARGE SCALE GENOMIC DNA]</scope>
    <source>
        <strain evidence="5 6">WTL</strain>
    </source>
</reference>
<gene>
    <name evidence="5" type="ORF">DSOUD_0634</name>
</gene>
<keyword evidence="2" id="KW-0472">Membrane</keyword>
<dbReference type="GO" id="GO:0007165">
    <property type="term" value="P:signal transduction"/>
    <property type="evidence" value="ECO:0007669"/>
    <property type="project" value="InterPro"/>
</dbReference>
<dbReference type="RefSeq" id="WP_053549635.1">
    <property type="nucleotide sequence ID" value="NZ_CP010802.1"/>
</dbReference>
<feature type="domain" description="CheW-like" evidence="3">
    <location>
        <begin position="156"/>
        <end position="293"/>
    </location>
</feature>
<dbReference type="AlphaFoldDB" id="A0A0M4D4D0"/>
<dbReference type="InterPro" id="IPR018392">
    <property type="entry name" value="LysM"/>
</dbReference>
<dbReference type="GO" id="GO:0006935">
    <property type="term" value="P:chemotaxis"/>
    <property type="evidence" value="ECO:0007669"/>
    <property type="project" value="InterPro"/>
</dbReference>
<dbReference type="SMART" id="SM00257">
    <property type="entry name" value="LysM"/>
    <property type="match status" value="1"/>
</dbReference>
<dbReference type="PATRIC" id="fig|1603606.3.peg.691"/>
<dbReference type="GO" id="GO:0005829">
    <property type="term" value="C:cytosol"/>
    <property type="evidence" value="ECO:0007669"/>
    <property type="project" value="TreeGrafter"/>
</dbReference>
<feature type="region of interest" description="Disordered" evidence="1">
    <location>
        <begin position="566"/>
        <end position="661"/>
    </location>
</feature>
<dbReference type="Proteomes" id="UP000057158">
    <property type="component" value="Chromosome"/>
</dbReference>
<feature type="compositionally biased region" description="Basic and acidic residues" evidence="1">
    <location>
        <begin position="641"/>
        <end position="651"/>
    </location>
</feature>
<evidence type="ECO:0000313" key="6">
    <source>
        <dbReference type="Proteomes" id="UP000057158"/>
    </source>
</evidence>
<feature type="domain" description="CheW-like" evidence="3">
    <location>
        <begin position="312"/>
        <end position="448"/>
    </location>
</feature>
<dbReference type="InterPro" id="IPR036061">
    <property type="entry name" value="CheW-like_dom_sf"/>
</dbReference>
<keyword evidence="2" id="KW-0812">Transmembrane</keyword>
<evidence type="ECO:0000256" key="2">
    <source>
        <dbReference type="SAM" id="Phobius"/>
    </source>
</evidence>
<dbReference type="PANTHER" id="PTHR22617:SF23">
    <property type="entry name" value="CHEMOTAXIS PROTEIN CHEW"/>
    <property type="match status" value="1"/>
</dbReference>
<dbReference type="PROSITE" id="PS50851">
    <property type="entry name" value="CHEW"/>
    <property type="match status" value="3"/>
</dbReference>
<feature type="compositionally biased region" description="Acidic residues" evidence="1">
    <location>
        <begin position="499"/>
        <end position="509"/>
    </location>
</feature>
<organism evidence="5 6">
    <name type="scientific">Desulfuromonas soudanensis</name>
    <dbReference type="NCBI Taxonomy" id="1603606"/>
    <lineage>
        <taxon>Bacteria</taxon>
        <taxon>Pseudomonadati</taxon>
        <taxon>Thermodesulfobacteriota</taxon>
        <taxon>Desulfuromonadia</taxon>
        <taxon>Desulfuromonadales</taxon>
        <taxon>Desulfuromonadaceae</taxon>
        <taxon>Desulfuromonas</taxon>
    </lineage>
</organism>
<dbReference type="SMART" id="SM00260">
    <property type="entry name" value="CheW"/>
    <property type="match status" value="2"/>
</dbReference>
<accession>A0A0M4D4D0</accession>
<dbReference type="InterPro" id="IPR002545">
    <property type="entry name" value="CheW-lke_dom"/>
</dbReference>
<dbReference type="SUPFAM" id="SSF50341">
    <property type="entry name" value="CheW-like"/>
    <property type="match status" value="3"/>
</dbReference>
<feature type="domain" description="CheW-like" evidence="3">
    <location>
        <begin position="1"/>
        <end position="135"/>
    </location>
</feature>
<keyword evidence="6" id="KW-1185">Reference proteome</keyword>
<feature type="compositionally biased region" description="Pro residues" evidence="1">
    <location>
        <begin position="537"/>
        <end position="548"/>
    </location>
</feature>
<dbReference type="Pfam" id="PF01476">
    <property type="entry name" value="LysM"/>
    <property type="match status" value="1"/>
</dbReference>
<dbReference type="PROSITE" id="PS51782">
    <property type="entry name" value="LYSM"/>
    <property type="match status" value="1"/>
</dbReference>
<protein>
    <submittedName>
        <fullName evidence="5">Chemotaxis signal transduction protein</fullName>
    </submittedName>
</protein>
<feature type="transmembrane region" description="Helical" evidence="2">
    <location>
        <begin position="700"/>
        <end position="719"/>
    </location>
</feature>
<evidence type="ECO:0000259" key="3">
    <source>
        <dbReference type="PROSITE" id="PS50851"/>
    </source>
</evidence>
<proteinExistence type="predicted"/>
<dbReference type="InterPro" id="IPR036779">
    <property type="entry name" value="LysM_dom_sf"/>
</dbReference>
<dbReference type="STRING" id="1603606.DSOUD_0634"/>
<evidence type="ECO:0000259" key="4">
    <source>
        <dbReference type="PROSITE" id="PS51782"/>
    </source>
</evidence>